<organism evidence="3 6">
    <name type="scientific">Puccinia graminis f. sp. tritici</name>
    <dbReference type="NCBI Taxonomy" id="56615"/>
    <lineage>
        <taxon>Eukaryota</taxon>
        <taxon>Fungi</taxon>
        <taxon>Dikarya</taxon>
        <taxon>Basidiomycota</taxon>
        <taxon>Pucciniomycotina</taxon>
        <taxon>Pucciniomycetes</taxon>
        <taxon>Pucciniales</taxon>
        <taxon>Pucciniaceae</taxon>
        <taxon>Puccinia</taxon>
    </lineage>
</organism>
<dbReference type="EMBL" id="VDEP01000062">
    <property type="protein sequence ID" value="KAA1134443.1"/>
    <property type="molecule type" value="Genomic_DNA"/>
</dbReference>
<evidence type="ECO:0000313" key="3">
    <source>
        <dbReference type="EMBL" id="KAA1070109.1"/>
    </source>
</evidence>
<accession>A0A5B0M1D2</accession>
<name>A0A5B0M1D2_PUCGR</name>
<feature type="chain" id="PRO_5033473457" evidence="1">
    <location>
        <begin position="23"/>
        <end position="263"/>
    </location>
</feature>
<comment type="caution">
    <text evidence="3">The sequence shown here is derived from an EMBL/GenBank/DDBJ whole genome shotgun (WGS) entry which is preliminary data.</text>
</comment>
<reference evidence="5 6" key="1">
    <citation type="submission" date="2019-05" db="EMBL/GenBank/DDBJ databases">
        <title>Emergence of the Ug99 lineage of the wheat stem rust pathogen through somatic hybridization.</title>
        <authorList>
            <person name="Li F."/>
            <person name="Upadhyaya N.M."/>
            <person name="Sperschneider J."/>
            <person name="Matny O."/>
            <person name="Nguyen-Phuc H."/>
            <person name="Mago R."/>
            <person name="Raley C."/>
            <person name="Miller M.E."/>
            <person name="Silverstein K.A.T."/>
            <person name="Henningsen E."/>
            <person name="Hirsch C.D."/>
            <person name="Visser B."/>
            <person name="Pretorius Z.A."/>
            <person name="Steffenson B.J."/>
            <person name="Schwessinger B."/>
            <person name="Dodds P.N."/>
            <person name="Figueroa M."/>
        </authorList>
    </citation>
    <scope>NUCLEOTIDE SEQUENCE [LARGE SCALE GENOMIC DNA]</scope>
    <source>
        <strain evidence="2">21-0</strain>
        <strain evidence="3 6">Ug99</strain>
    </source>
</reference>
<dbReference type="EMBL" id="VSWC01000196">
    <property type="protein sequence ID" value="KAA1065815.1"/>
    <property type="molecule type" value="Genomic_DNA"/>
</dbReference>
<sequence>MHSSYCQFFIFFPLLLLKNSTTLPMYSDFDLERVPLLDANPGEHIDSVKESYLGKIHLLEDQADPLNRNHSNVSVMEERNKVDSAIVLQRASEILDKLIKKPPKDLEHDSFKQIHIDPSKGAFWRMESHSELMEVIPEIFFFRAACYVKYGRVAKAQTDIIINNPKLPEEFYTIVNKVDKLDEKVTSRYLSFPIIHLQYLNLNSYFCHALQDQFSNDDEIFDLELNPGFVDLSSQVSNIKERLSKVGRAHFVDWAASKYNTNW</sequence>
<evidence type="ECO:0000256" key="1">
    <source>
        <dbReference type="SAM" id="SignalP"/>
    </source>
</evidence>
<protein>
    <submittedName>
        <fullName evidence="3">Uncharacterized protein</fullName>
    </submittedName>
</protein>
<keyword evidence="5" id="KW-1185">Reference proteome</keyword>
<dbReference type="Proteomes" id="UP000324748">
    <property type="component" value="Unassembled WGS sequence"/>
</dbReference>
<feature type="signal peptide" evidence="1">
    <location>
        <begin position="1"/>
        <end position="22"/>
    </location>
</feature>
<proteinExistence type="predicted"/>
<dbReference type="Proteomes" id="UP000325313">
    <property type="component" value="Unassembled WGS sequence"/>
</dbReference>
<evidence type="ECO:0000313" key="6">
    <source>
        <dbReference type="Proteomes" id="UP000325313"/>
    </source>
</evidence>
<keyword evidence="1" id="KW-0732">Signal</keyword>
<dbReference type="EMBL" id="VDEP01000484">
    <property type="protein sequence ID" value="KAA1070109.1"/>
    <property type="molecule type" value="Genomic_DNA"/>
</dbReference>
<gene>
    <name evidence="2" type="ORF">PGT21_011037</name>
    <name evidence="3" type="ORF">PGTUg99_000787</name>
    <name evidence="4" type="ORF">PGTUg99_002050</name>
</gene>
<evidence type="ECO:0000313" key="5">
    <source>
        <dbReference type="Proteomes" id="UP000324748"/>
    </source>
</evidence>
<evidence type="ECO:0000313" key="4">
    <source>
        <dbReference type="EMBL" id="KAA1134443.1"/>
    </source>
</evidence>
<evidence type="ECO:0000313" key="2">
    <source>
        <dbReference type="EMBL" id="KAA1065815.1"/>
    </source>
</evidence>
<dbReference type="AlphaFoldDB" id="A0A5B0M1D2"/>